<comment type="caution">
    <text evidence="3">The sequence shown here is derived from an EMBL/GenBank/DDBJ whole genome shotgun (WGS) entry which is preliminary data.</text>
</comment>
<gene>
    <name evidence="3" type="ORF">AAFF_G00106710</name>
</gene>
<dbReference type="Proteomes" id="UP001221898">
    <property type="component" value="Unassembled WGS sequence"/>
</dbReference>
<name>A0AAD7T278_9TELE</name>
<protein>
    <recommendedName>
        <fullName evidence="5">Secreted protein</fullName>
    </recommendedName>
</protein>
<feature type="region of interest" description="Disordered" evidence="1">
    <location>
        <begin position="65"/>
        <end position="98"/>
    </location>
</feature>
<feature type="chain" id="PRO_5042041125" description="Secreted protein" evidence="2">
    <location>
        <begin position="16"/>
        <end position="137"/>
    </location>
</feature>
<evidence type="ECO:0000313" key="4">
    <source>
        <dbReference type="Proteomes" id="UP001221898"/>
    </source>
</evidence>
<organism evidence="3 4">
    <name type="scientific">Aldrovandia affinis</name>
    <dbReference type="NCBI Taxonomy" id="143900"/>
    <lineage>
        <taxon>Eukaryota</taxon>
        <taxon>Metazoa</taxon>
        <taxon>Chordata</taxon>
        <taxon>Craniata</taxon>
        <taxon>Vertebrata</taxon>
        <taxon>Euteleostomi</taxon>
        <taxon>Actinopterygii</taxon>
        <taxon>Neopterygii</taxon>
        <taxon>Teleostei</taxon>
        <taxon>Notacanthiformes</taxon>
        <taxon>Halosauridae</taxon>
        <taxon>Aldrovandia</taxon>
    </lineage>
</organism>
<accession>A0AAD7T278</accession>
<evidence type="ECO:0000313" key="3">
    <source>
        <dbReference type="EMBL" id="KAJ8413089.1"/>
    </source>
</evidence>
<evidence type="ECO:0000256" key="1">
    <source>
        <dbReference type="SAM" id="MobiDB-lite"/>
    </source>
</evidence>
<evidence type="ECO:0008006" key="5">
    <source>
        <dbReference type="Google" id="ProtNLM"/>
    </source>
</evidence>
<keyword evidence="4" id="KW-1185">Reference proteome</keyword>
<sequence>MLGLVLSLWPPNADGSCDTDGRRTPLFVLVSLPQTAEEPAVRCLFGTGVRASRCLAIKTGHFKRGRNPTPAHLQRDSAARRGFQKGKRRGLTPCNQAAGGWRFENKQDHGEKCRGPPVTFYRGPGSRSTQFHLPQAT</sequence>
<dbReference type="EMBL" id="JAINUG010000017">
    <property type="protein sequence ID" value="KAJ8413089.1"/>
    <property type="molecule type" value="Genomic_DNA"/>
</dbReference>
<keyword evidence="2" id="KW-0732">Signal</keyword>
<evidence type="ECO:0000256" key="2">
    <source>
        <dbReference type="SAM" id="SignalP"/>
    </source>
</evidence>
<feature type="signal peptide" evidence="2">
    <location>
        <begin position="1"/>
        <end position="15"/>
    </location>
</feature>
<proteinExistence type="predicted"/>
<dbReference type="AlphaFoldDB" id="A0AAD7T278"/>
<reference evidence="3" key="1">
    <citation type="journal article" date="2023" name="Science">
        <title>Genome structures resolve the early diversification of teleost fishes.</title>
        <authorList>
            <person name="Parey E."/>
            <person name="Louis A."/>
            <person name="Montfort J."/>
            <person name="Bouchez O."/>
            <person name="Roques C."/>
            <person name="Iampietro C."/>
            <person name="Lluch J."/>
            <person name="Castinel A."/>
            <person name="Donnadieu C."/>
            <person name="Desvignes T."/>
            <person name="Floi Bucao C."/>
            <person name="Jouanno E."/>
            <person name="Wen M."/>
            <person name="Mejri S."/>
            <person name="Dirks R."/>
            <person name="Jansen H."/>
            <person name="Henkel C."/>
            <person name="Chen W.J."/>
            <person name="Zahm M."/>
            <person name="Cabau C."/>
            <person name="Klopp C."/>
            <person name="Thompson A.W."/>
            <person name="Robinson-Rechavi M."/>
            <person name="Braasch I."/>
            <person name="Lecointre G."/>
            <person name="Bobe J."/>
            <person name="Postlethwait J.H."/>
            <person name="Berthelot C."/>
            <person name="Roest Crollius H."/>
            <person name="Guiguen Y."/>
        </authorList>
    </citation>
    <scope>NUCLEOTIDE SEQUENCE</scope>
    <source>
        <strain evidence="3">NC1722</strain>
    </source>
</reference>